<name>A0A6J6EEI2_9ZZZZ</name>
<dbReference type="EMBL" id="CAEZTJ010000102">
    <property type="protein sequence ID" value="CAB4571508.1"/>
    <property type="molecule type" value="Genomic_DNA"/>
</dbReference>
<accession>A0A6J6EEI2</accession>
<dbReference type="AlphaFoldDB" id="A0A6J6EEI2"/>
<organism evidence="1">
    <name type="scientific">freshwater metagenome</name>
    <dbReference type="NCBI Taxonomy" id="449393"/>
    <lineage>
        <taxon>unclassified sequences</taxon>
        <taxon>metagenomes</taxon>
        <taxon>ecological metagenomes</taxon>
    </lineage>
</organism>
<proteinExistence type="predicted"/>
<protein>
    <submittedName>
        <fullName evidence="1">Unannotated protein</fullName>
    </submittedName>
</protein>
<gene>
    <name evidence="1" type="ORF">UFOPK1650_00728</name>
</gene>
<evidence type="ECO:0000313" key="1">
    <source>
        <dbReference type="EMBL" id="CAB4571508.1"/>
    </source>
</evidence>
<reference evidence="1" key="1">
    <citation type="submission" date="2020-05" db="EMBL/GenBank/DDBJ databases">
        <authorList>
            <person name="Chiriac C."/>
            <person name="Salcher M."/>
            <person name="Ghai R."/>
            <person name="Kavagutti S V."/>
        </authorList>
    </citation>
    <scope>NUCLEOTIDE SEQUENCE</scope>
</reference>
<sequence>MGDLLGVSIGFHPEEALCDDLKGKSHHLVCKIDLPLPLLRVVVDDPMHEGDIGIKISVVKGRLHHPAMLHMDRFLVGEKPFAEDFPHPGESDTFDEVMLLGDCDLVRSLRREDSDEESTSEEEGGDISMTLLHSLQELRCIDHEGEGE</sequence>